<dbReference type="GO" id="GO:0030246">
    <property type="term" value="F:carbohydrate binding"/>
    <property type="evidence" value="ECO:0007669"/>
    <property type="project" value="UniProtKB-KW"/>
</dbReference>
<evidence type="ECO:0000313" key="6">
    <source>
        <dbReference type="Proteomes" id="UP000838412"/>
    </source>
</evidence>
<keyword evidence="6" id="KW-1185">Reference proteome</keyword>
<evidence type="ECO:0000256" key="1">
    <source>
        <dbReference type="ARBA" id="ARBA00022734"/>
    </source>
</evidence>
<evidence type="ECO:0000313" key="5">
    <source>
        <dbReference type="EMBL" id="CAH1266292.1"/>
    </source>
</evidence>
<dbReference type="InterPro" id="IPR016187">
    <property type="entry name" value="CTDL_fold"/>
</dbReference>
<protein>
    <submittedName>
        <fullName evidence="5">CD209 protein</fullName>
    </submittedName>
</protein>
<keyword evidence="3" id="KW-0812">Transmembrane</keyword>
<feature type="region of interest" description="Disordered" evidence="2">
    <location>
        <begin position="72"/>
        <end position="118"/>
    </location>
</feature>
<proteinExistence type="predicted"/>
<dbReference type="Gene3D" id="3.10.100.10">
    <property type="entry name" value="Mannose-Binding Protein A, subunit A"/>
    <property type="match status" value="1"/>
</dbReference>
<evidence type="ECO:0000256" key="3">
    <source>
        <dbReference type="SAM" id="Phobius"/>
    </source>
</evidence>
<dbReference type="PANTHER" id="PTHR22799">
    <property type="entry name" value="TETRANECTIN-RELATED"/>
    <property type="match status" value="1"/>
</dbReference>
<organism evidence="5 6">
    <name type="scientific">Branchiostoma lanceolatum</name>
    <name type="common">Common lancelet</name>
    <name type="synonym">Amphioxus lanceolatum</name>
    <dbReference type="NCBI Taxonomy" id="7740"/>
    <lineage>
        <taxon>Eukaryota</taxon>
        <taxon>Metazoa</taxon>
        <taxon>Chordata</taxon>
        <taxon>Cephalochordata</taxon>
        <taxon>Leptocardii</taxon>
        <taxon>Amphioxiformes</taxon>
        <taxon>Branchiostomatidae</taxon>
        <taxon>Branchiostoma</taxon>
    </lineage>
</organism>
<gene>
    <name evidence="5" type="primary">CD209</name>
    <name evidence="5" type="ORF">BLAG_LOCUS19939</name>
</gene>
<dbReference type="Pfam" id="PF00059">
    <property type="entry name" value="Lectin_C"/>
    <property type="match status" value="1"/>
</dbReference>
<sequence length="352" mass="39477">MYEQAQTVRALNFGLDNGQTSGPASHYTPVHQSSARGSVLQDKDSPYKTQGWLETSVDTYEEPETVRLQIRKFSPPVQESGAQQTTPEAKSLQEEADATYSTPRHVDPSVDSTHRDGPGDRRGLFSFLRARRRIFMTAAFVVTVALVTTGLVLVVVFVNKTSQLSTTVDALKRSLANKRNRTAVLGNWRLLDKMSDTSVSCPEEKDKWPGTSASCPEEYTKWRGVCYKAFNTRRTFWQSDIACHDDGGTLAMPRDADTNAFLISLYKSVNNHKAFWIGLHDQREEGTFEWVDGTALCYSDSWAQGQPNNLIGIEDCVLFSPANTTKFVPKKWYDAPCHRRMLFLCQVVPGDT</sequence>
<feature type="transmembrane region" description="Helical" evidence="3">
    <location>
        <begin position="134"/>
        <end position="158"/>
    </location>
</feature>
<dbReference type="EMBL" id="OV696690">
    <property type="protein sequence ID" value="CAH1266292.1"/>
    <property type="molecule type" value="Genomic_DNA"/>
</dbReference>
<evidence type="ECO:0000259" key="4">
    <source>
        <dbReference type="PROSITE" id="PS50041"/>
    </source>
</evidence>
<feature type="region of interest" description="Disordered" evidence="2">
    <location>
        <begin position="15"/>
        <end position="47"/>
    </location>
</feature>
<dbReference type="PROSITE" id="PS50041">
    <property type="entry name" value="C_TYPE_LECTIN_2"/>
    <property type="match status" value="1"/>
</dbReference>
<feature type="domain" description="C-type lectin" evidence="4">
    <location>
        <begin position="222"/>
        <end position="346"/>
    </location>
</feature>
<keyword evidence="3" id="KW-1133">Transmembrane helix</keyword>
<dbReference type="InterPro" id="IPR051663">
    <property type="entry name" value="CLec_Tetranectin-domain"/>
</dbReference>
<dbReference type="FunFam" id="3.10.100.10:FF:000103">
    <property type="entry name" value="Uncharacterized protein"/>
    <property type="match status" value="1"/>
</dbReference>
<keyword evidence="3" id="KW-0472">Membrane</keyword>
<feature type="compositionally biased region" description="Basic and acidic residues" evidence="2">
    <location>
        <begin position="104"/>
        <end position="118"/>
    </location>
</feature>
<evidence type="ECO:0000256" key="2">
    <source>
        <dbReference type="SAM" id="MobiDB-lite"/>
    </source>
</evidence>
<dbReference type="SUPFAM" id="SSF56436">
    <property type="entry name" value="C-type lectin-like"/>
    <property type="match status" value="1"/>
</dbReference>
<dbReference type="AlphaFoldDB" id="A0A8K0A4C2"/>
<dbReference type="Proteomes" id="UP000838412">
    <property type="component" value="Chromosome 5"/>
</dbReference>
<dbReference type="PANTHER" id="PTHR22799:SF6">
    <property type="entry name" value="C-TYPE LECTIN DOMAIN FAMILY 4 MEMBER M-LIKE"/>
    <property type="match status" value="1"/>
</dbReference>
<dbReference type="CDD" id="cd00037">
    <property type="entry name" value="CLECT"/>
    <property type="match status" value="1"/>
</dbReference>
<reference evidence="5" key="1">
    <citation type="submission" date="2022-01" db="EMBL/GenBank/DDBJ databases">
        <authorList>
            <person name="Braso-Vives M."/>
        </authorList>
    </citation>
    <scope>NUCLEOTIDE SEQUENCE</scope>
</reference>
<dbReference type="InterPro" id="IPR016186">
    <property type="entry name" value="C-type_lectin-like/link_sf"/>
</dbReference>
<name>A0A8K0A4C2_BRALA</name>
<accession>A0A8K0A4C2</accession>
<dbReference type="InterPro" id="IPR001304">
    <property type="entry name" value="C-type_lectin-like"/>
</dbReference>
<dbReference type="SMART" id="SM00034">
    <property type="entry name" value="CLECT"/>
    <property type="match status" value="1"/>
</dbReference>
<keyword evidence="1" id="KW-0430">Lectin</keyword>
<dbReference type="OrthoDB" id="418245at2759"/>